<comment type="caution">
    <text evidence="6">The sequence shown here is derived from an EMBL/GenBank/DDBJ whole genome shotgun (WGS) entry which is preliminary data.</text>
</comment>
<evidence type="ECO:0000256" key="3">
    <source>
        <dbReference type="ARBA" id="ARBA00022989"/>
    </source>
</evidence>
<protein>
    <submittedName>
        <fullName evidence="6">MAPEG family protein</fullName>
    </submittedName>
</protein>
<keyword evidence="2 5" id="KW-0812">Transmembrane</keyword>
<dbReference type="PANTHER" id="PTHR35371">
    <property type="entry name" value="INNER MEMBRANE PROTEIN"/>
    <property type="match status" value="1"/>
</dbReference>
<gene>
    <name evidence="6" type="ORF">M0G41_00245</name>
</gene>
<dbReference type="RefSeq" id="WP_248204033.1">
    <property type="nucleotide sequence ID" value="NZ_JALNMH010000001.1"/>
</dbReference>
<evidence type="ECO:0000256" key="2">
    <source>
        <dbReference type="ARBA" id="ARBA00022692"/>
    </source>
</evidence>
<accession>A0ABT0GD34</accession>
<dbReference type="InterPro" id="IPR023352">
    <property type="entry name" value="MAPEG-like_dom_sf"/>
</dbReference>
<dbReference type="EMBL" id="JALNMH010000001">
    <property type="protein sequence ID" value="MCK7592094.1"/>
    <property type="molecule type" value="Genomic_DNA"/>
</dbReference>
<evidence type="ECO:0000313" key="7">
    <source>
        <dbReference type="Proteomes" id="UP001431449"/>
    </source>
</evidence>
<feature type="transmembrane region" description="Helical" evidence="5">
    <location>
        <begin position="106"/>
        <end position="124"/>
    </location>
</feature>
<dbReference type="Proteomes" id="UP001431449">
    <property type="component" value="Unassembled WGS sequence"/>
</dbReference>
<evidence type="ECO:0000256" key="5">
    <source>
        <dbReference type="SAM" id="Phobius"/>
    </source>
</evidence>
<dbReference type="Pfam" id="PF01124">
    <property type="entry name" value="MAPEG"/>
    <property type="match status" value="1"/>
</dbReference>
<name>A0ABT0GD34_9GAMM</name>
<dbReference type="Gene3D" id="1.20.120.550">
    <property type="entry name" value="Membrane associated eicosanoid/glutathione metabolism-like domain"/>
    <property type="match status" value="1"/>
</dbReference>
<dbReference type="PANTHER" id="PTHR35371:SF1">
    <property type="entry name" value="BLR7753 PROTEIN"/>
    <property type="match status" value="1"/>
</dbReference>
<keyword evidence="3 5" id="KW-1133">Transmembrane helix</keyword>
<dbReference type="SUPFAM" id="SSF161084">
    <property type="entry name" value="MAPEG domain-like"/>
    <property type="match status" value="1"/>
</dbReference>
<keyword evidence="4 5" id="KW-0472">Membrane</keyword>
<comment type="subcellular location">
    <subcellularLocation>
        <location evidence="1">Membrane</location>
    </subcellularLocation>
</comment>
<evidence type="ECO:0000256" key="4">
    <source>
        <dbReference type="ARBA" id="ARBA00023136"/>
    </source>
</evidence>
<sequence>MGGIVACLLVAGLMPYLFTAIAKASGKRFDNRDPRAWQAGLSGFPQRAHAAHLNSFEAFPLFAVGVLFCLQQQIPAATVLPWAIAFVALRLGFGVCYLLGWATLRSLVWLAAIACAVRLYFLPLH</sequence>
<reference evidence="6" key="1">
    <citation type="submission" date="2022-04" db="EMBL/GenBank/DDBJ databases">
        <title>Lysobacter sp. CAU 1642 isolated from sea sand.</title>
        <authorList>
            <person name="Kim W."/>
        </authorList>
    </citation>
    <scope>NUCLEOTIDE SEQUENCE</scope>
    <source>
        <strain evidence="6">CAU 1642</strain>
    </source>
</reference>
<evidence type="ECO:0000256" key="1">
    <source>
        <dbReference type="ARBA" id="ARBA00004370"/>
    </source>
</evidence>
<dbReference type="InterPro" id="IPR001129">
    <property type="entry name" value="Membr-assoc_MAPEG"/>
</dbReference>
<proteinExistence type="predicted"/>
<keyword evidence="7" id="KW-1185">Reference proteome</keyword>
<feature type="transmembrane region" description="Helical" evidence="5">
    <location>
        <begin position="50"/>
        <end position="70"/>
    </location>
</feature>
<feature type="transmembrane region" description="Helical" evidence="5">
    <location>
        <begin position="82"/>
        <end position="100"/>
    </location>
</feature>
<organism evidence="6 7">
    <name type="scientific">Pseudomarimonas salicorniae</name>
    <dbReference type="NCBI Taxonomy" id="2933270"/>
    <lineage>
        <taxon>Bacteria</taxon>
        <taxon>Pseudomonadati</taxon>
        <taxon>Pseudomonadota</taxon>
        <taxon>Gammaproteobacteria</taxon>
        <taxon>Lysobacterales</taxon>
        <taxon>Lysobacteraceae</taxon>
        <taxon>Pseudomarimonas</taxon>
    </lineage>
</organism>
<evidence type="ECO:0000313" key="6">
    <source>
        <dbReference type="EMBL" id="MCK7592094.1"/>
    </source>
</evidence>